<dbReference type="eggNOG" id="ENOG502QUN6">
    <property type="taxonomic scope" value="Eukaryota"/>
</dbReference>
<feature type="transmembrane region" description="Helical" evidence="2">
    <location>
        <begin position="148"/>
        <end position="176"/>
    </location>
</feature>
<reference evidence="3" key="3">
    <citation type="submission" date="2015-02" db="UniProtKB">
        <authorList>
            <consortium name="EnsemblProtists"/>
        </authorList>
    </citation>
    <scope>IDENTIFICATION</scope>
    <source>
        <strain evidence="3">DAOM BR144</strain>
    </source>
</reference>
<protein>
    <recommendedName>
        <fullName evidence="5">THH1/TOM1/TOM3 domain-containing protein</fullName>
    </recommendedName>
</protein>
<evidence type="ECO:0008006" key="5">
    <source>
        <dbReference type="Google" id="ProtNLM"/>
    </source>
</evidence>
<dbReference type="PANTHER" id="PTHR31142:SF3">
    <property type="entry name" value="THH1_TOM1_TOM3 DOMAIN-CONTAINING PROTEIN"/>
    <property type="match status" value="1"/>
</dbReference>
<sequence>MILPHLRQWDALAASETTPTDNSQDSSAAGVEVLSAWNRGLLLATIALFLALSVISGRVLWKQSRRPRTSNAAASGANANGANGSNSKGGGLYSTPNNGGASGHNSFSGLPPSVAAAGGGAVASSSTGLLDDESSATLSTGAEMRQRFFLLLFVASTIRVLSLVTEVTTLSLVAAMPSTSLYARLLTMFLWLPSLLFVTMYGLVLLFVAQLCYACWGKAYPWPRRLFFVFNVALYVAFFVLFAVSATAAGYWKACDLVLGSVYFLGLFGILYYSVRLIYFFRNQSPDEDFFFDLPSSAANPRQVVLRRITAVCILLCVLFAIKAVYLMGMGSGLMASEEANYRSPVGVHHIAYEFTMHFTTEFVPGALLIFFTRQSNKPASSELVRAMSPATTTLGSSGASGQLNASTSTSTSSSGHLKPMTPSYAFRVRNSSQNNSSQSVASHHGYPEDNAPMLSGYQYQATQRAYGTANVSSSSSNLRGSNNTGAYLLEPLAGGGFPTSTGLNLNQGTTHSTASNANNY</sequence>
<dbReference type="Proteomes" id="UP000019132">
    <property type="component" value="Unassembled WGS sequence"/>
</dbReference>
<dbReference type="AlphaFoldDB" id="K3X7Y2"/>
<dbReference type="EMBL" id="GL376627">
    <property type="status" value="NOT_ANNOTATED_CDS"/>
    <property type="molecule type" value="Genomic_DNA"/>
</dbReference>
<feature type="compositionally biased region" description="Low complexity" evidence="1">
    <location>
        <begin position="70"/>
        <end position="86"/>
    </location>
</feature>
<dbReference type="VEuPathDB" id="FungiDB:PYU1_G013302"/>
<dbReference type="PANTHER" id="PTHR31142">
    <property type="entry name" value="TOBAMOVIRUS MULTIPLICATION PROTEIN 1-LIKE ISOFORM X1"/>
    <property type="match status" value="1"/>
</dbReference>
<evidence type="ECO:0000256" key="1">
    <source>
        <dbReference type="SAM" id="MobiDB-lite"/>
    </source>
</evidence>
<dbReference type="InParanoid" id="K3X7Y2"/>
<keyword evidence="2" id="KW-0472">Membrane</keyword>
<reference evidence="4" key="2">
    <citation type="submission" date="2010-04" db="EMBL/GenBank/DDBJ databases">
        <authorList>
            <person name="Buell R."/>
            <person name="Hamilton J."/>
            <person name="Hostetler J."/>
        </authorList>
    </citation>
    <scope>NUCLEOTIDE SEQUENCE [LARGE SCALE GENOMIC DNA]</scope>
    <source>
        <strain evidence="4">DAOM:BR144</strain>
    </source>
</reference>
<keyword evidence="2" id="KW-0812">Transmembrane</keyword>
<feature type="compositionally biased region" description="Polar residues" evidence="1">
    <location>
        <begin position="394"/>
        <end position="406"/>
    </location>
</feature>
<feature type="compositionally biased region" description="Low complexity" evidence="1">
    <location>
        <begin position="431"/>
        <end position="440"/>
    </location>
</feature>
<accession>K3X7Y2</accession>
<dbReference type="HOGENOM" id="CLU_596519_0_0_1"/>
<feature type="region of interest" description="Disordered" evidence="1">
    <location>
        <begin position="70"/>
        <end position="98"/>
    </location>
</feature>
<evidence type="ECO:0000313" key="3">
    <source>
        <dbReference type="EnsemblProtists" id="PYU1_T013331"/>
    </source>
</evidence>
<organism evidence="3 4">
    <name type="scientific">Globisporangium ultimum (strain ATCC 200006 / CBS 805.95 / DAOM BR144)</name>
    <name type="common">Pythium ultimum</name>
    <dbReference type="NCBI Taxonomy" id="431595"/>
    <lineage>
        <taxon>Eukaryota</taxon>
        <taxon>Sar</taxon>
        <taxon>Stramenopiles</taxon>
        <taxon>Oomycota</taxon>
        <taxon>Peronosporomycetes</taxon>
        <taxon>Pythiales</taxon>
        <taxon>Pythiaceae</taxon>
        <taxon>Globisporangium</taxon>
    </lineage>
</organism>
<keyword evidence="2" id="KW-1133">Transmembrane helix</keyword>
<feature type="transmembrane region" description="Helical" evidence="2">
    <location>
        <begin position="226"/>
        <end position="251"/>
    </location>
</feature>
<feature type="transmembrane region" description="Helical" evidence="2">
    <location>
        <begin position="309"/>
        <end position="331"/>
    </location>
</feature>
<dbReference type="OMA" id="TIHFSTE"/>
<keyword evidence="4" id="KW-1185">Reference proteome</keyword>
<name>K3X7Y2_GLOUD</name>
<feature type="transmembrane region" description="Helical" evidence="2">
    <location>
        <begin position="351"/>
        <end position="372"/>
    </location>
</feature>
<evidence type="ECO:0000256" key="2">
    <source>
        <dbReference type="SAM" id="Phobius"/>
    </source>
</evidence>
<dbReference type="InterPro" id="IPR040226">
    <property type="entry name" value="THH1/TOM1/TOM3"/>
</dbReference>
<feature type="transmembrane region" description="Helical" evidence="2">
    <location>
        <begin position="41"/>
        <end position="61"/>
    </location>
</feature>
<feature type="region of interest" description="Disordered" evidence="1">
    <location>
        <begin position="394"/>
        <end position="454"/>
    </location>
</feature>
<feature type="transmembrane region" description="Helical" evidence="2">
    <location>
        <begin position="188"/>
        <end position="214"/>
    </location>
</feature>
<evidence type="ECO:0000313" key="4">
    <source>
        <dbReference type="Proteomes" id="UP000019132"/>
    </source>
</evidence>
<feature type="region of interest" description="Disordered" evidence="1">
    <location>
        <begin position="501"/>
        <end position="521"/>
    </location>
</feature>
<dbReference type="EnsemblProtists" id="PYU1_T013331">
    <property type="protein sequence ID" value="PYU1_T013331"/>
    <property type="gene ID" value="PYU1_G013302"/>
</dbReference>
<proteinExistence type="predicted"/>
<reference evidence="4" key="1">
    <citation type="journal article" date="2010" name="Genome Biol.">
        <title>Genome sequence of the necrotrophic plant pathogen Pythium ultimum reveals original pathogenicity mechanisms and effector repertoire.</title>
        <authorList>
            <person name="Levesque C.A."/>
            <person name="Brouwer H."/>
            <person name="Cano L."/>
            <person name="Hamilton J.P."/>
            <person name="Holt C."/>
            <person name="Huitema E."/>
            <person name="Raffaele S."/>
            <person name="Robideau G.P."/>
            <person name="Thines M."/>
            <person name="Win J."/>
            <person name="Zerillo M.M."/>
            <person name="Beakes G.W."/>
            <person name="Boore J.L."/>
            <person name="Busam D."/>
            <person name="Dumas B."/>
            <person name="Ferriera S."/>
            <person name="Fuerstenberg S.I."/>
            <person name="Gachon C.M."/>
            <person name="Gaulin E."/>
            <person name="Govers F."/>
            <person name="Grenville-Briggs L."/>
            <person name="Horner N."/>
            <person name="Hostetler J."/>
            <person name="Jiang R.H."/>
            <person name="Johnson J."/>
            <person name="Krajaejun T."/>
            <person name="Lin H."/>
            <person name="Meijer H.J."/>
            <person name="Moore B."/>
            <person name="Morris P."/>
            <person name="Phuntmart V."/>
            <person name="Puiu D."/>
            <person name="Shetty J."/>
            <person name="Stajich J.E."/>
            <person name="Tripathy S."/>
            <person name="Wawra S."/>
            <person name="van West P."/>
            <person name="Whitty B.R."/>
            <person name="Coutinho P.M."/>
            <person name="Henrissat B."/>
            <person name="Martin F."/>
            <person name="Thomas P.D."/>
            <person name="Tyler B.M."/>
            <person name="De Vries R.P."/>
            <person name="Kamoun S."/>
            <person name="Yandell M."/>
            <person name="Tisserat N."/>
            <person name="Buell C.R."/>
        </authorList>
    </citation>
    <scope>NUCLEOTIDE SEQUENCE</scope>
    <source>
        <strain evidence="4">DAOM:BR144</strain>
    </source>
</reference>
<feature type="transmembrane region" description="Helical" evidence="2">
    <location>
        <begin position="257"/>
        <end position="275"/>
    </location>
</feature>